<proteinExistence type="predicted"/>
<keyword evidence="1" id="KW-0378">Hydrolase</keyword>
<dbReference type="OrthoDB" id="302705at2759"/>
<feature type="transmembrane region" description="Helical" evidence="2">
    <location>
        <begin position="229"/>
        <end position="247"/>
    </location>
</feature>
<evidence type="ECO:0000313" key="4">
    <source>
        <dbReference type="EMBL" id="KMZ61014.1"/>
    </source>
</evidence>
<comment type="caution">
    <text evidence="4">The sequence shown here is derived from an EMBL/GenBank/DDBJ whole genome shotgun (WGS) entry which is preliminary data.</text>
</comment>
<dbReference type="SMART" id="SM00014">
    <property type="entry name" value="acidPPc"/>
    <property type="match status" value="1"/>
</dbReference>
<dbReference type="PANTHER" id="PTHR11247:SF40">
    <property type="entry name" value="LIPID PHOSPHATE PHOSPHATASE EPSILON 1, CHLOROPLASTIC"/>
    <property type="match status" value="1"/>
</dbReference>
<dbReference type="Pfam" id="PF01569">
    <property type="entry name" value="PAP2"/>
    <property type="match status" value="1"/>
</dbReference>
<dbReference type="SUPFAM" id="SSF48317">
    <property type="entry name" value="Acid phosphatase/Vanadium-dependent haloperoxidase"/>
    <property type="match status" value="1"/>
</dbReference>
<reference evidence="5" key="1">
    <citation type="journal article" date="2016" name="Nature">
        <title>The genome of the seagrass Zostera marina reveals angiosperm adaptation to the sea.</title>
        <authorList>
            <person name="Olsen J.L."/>
            <person name="Rouze P."/>
            <person name="Verhelst B."/>
            <person name="Lin Y.-C."/>
            <person name="Bayer T."/>
            <person name="Collen J."/>
            <person name="Dattolo E."/>
            <person name="De Paoli E."/>
            <person name="Dittami S."/>
            <person name="Maumus F."/>
            <person name="Michel G."/>
            <person name="Kersting A."/>
            <person name="Lauritano C."/>
            <person name="Lohaus R."/>
            <person name="Toepel M."/>
            <person name="Tonon T."/>
            <person name="Vanneste K."/>
            <person name="Amirebrahimi M."/>
            <person name="Brakel J."/>
            <person name="Bostroem C."/>
            <person name="Chovatia M."/>
            <person name="Grimwood J."/>
            <person name="Jenkins J.W."/>
            <person name="Jueterbock A."/>
            <person name="Mraz A."/>
            <person name="Stam W.T."/>
            <person name="Tice H."/>
            <person name="Bornberg-Bauer E."/>
            <person name="Green P.J."/>
            <person name="Pearson G.A."/>
            <person name="Procaccini G."/>
            <person name="Duarte C.M."/>
            <person name="Schmutz J."/>
            <person name="Reusch T.B.H."/>
            <person name="Van de Peer Y."/>
        </authorList>
    </citation>
    <scope>NUCLEOTIDE SEQUENCE [LARGE SCALE GENOMIC DNA]</scope>
    <source>
        <strain evidence="5">cv. Finnish</strain>
    </source>
</reference>
<feature type="transmembrane region" description="Helical" evidence="2">
    <location>
        <begin position="199"/>
        <end position="217"/>
    </location>
</feature>
<dbReference type="InterPro" id="IPR036938">
    <property type="entry name" value="PAP2/HPO_sf"/>
</dbReference>
<feature type="domain" description="Phosphatidic acid phosphatase type 2/haloperoxidase" evidence="3">
    <location>
        <begin position="135"/>
        <end position="244"/>
    </location>
</feature>
<dbReference type="GO" id="GO:0008195">
    <property type="term" value="F:phosphatidate phosphatase activity"/>
    <property type="evidence" value="ECO:0000318"/>
    <property type="project" value="GO_Central"/>
</dbReference>
<gene>
    <name evidence="4" type="ORF">ZOSMA_55G00660</name>
</gene>
<dbReference type="AlphaFoldDB" id="A0A0K9NW65"/>
<keyword evidence="2" id="KW-0812">Transmembrane</keyword>
<protein>
    <submittedName>
        <fullName evidence="4">Phosphatidic acid phosphatase</fullName>
    </submittedName>
</protein>
<dbReference type="InterPro" id="IPR000326">
    <property type="entry name" value="PAP2/HPO"/>
</dbReference>
<dbReference type="Proteomes" id="UP000036987">
    <property type="component" value="Unassembled WGS sequence"/>
</dbReference>
<organism evidence="4 5">
    <name type="scientific">Zostera marina</name>
    <name type="common">Eelgrass</name>
    <dbReference type="NCBI Taxonomy" id="29655"/>
    <lineage>
        <taxon>Eukaryota</taxon>
        <taxon>Viridiplantae</taxon>
        <taxon>Streptophyta</taxon>
        <taxon>Embryophyta</taxon>
        <taxon>Tracheophyta</taxon>
        <taxon>Spermatophyta</taxon>
        <taxon>Magnoliopsida</taxon>
        <taxon>Liliopsida</taxon>
        <taxon>Zosteraceae</taxon>
        <taxon>Zostera</taxon>
    </lineage>
</organism>
<dbReference type="OMA" id="SKWIISA"/>
<evidence type="ECO:0000259" key="3">
    <source>
        <dbReference type="SMART" id="SM00014"/>
    </source>
</evidence>
<feature type="transmembrane region" description="Helical" evidence="2">
    <location>
        <begin position="135"/>
        <end position="156"/>
    </location>
</feature>
<feature type="transmembrane region" description="Helical" evidence="2">
    <location>
        <begin position="110"/>
        <end position="129"/>
    </location>
</feature>
<dbReference type="GO" id="GO:0006651">
    <property type="term" value="P:diacylglycerol biosynthetic process"/>
    <property type="evidence" value="ECO:0000318"/>
    <property type="project" value="GO_Central"/>
</dbReference>
<sequence>MSAIATNLSCSHLFPFKRTSTVTSSISHTNIRISENPILDTGITSSRRTILTPHIVSCSSTSMAEIVTDNADTAADDEPGIGQSGDAQGDAFLGIEAAQVSAHPRGISSVLNLLSKWMVAVLFGIIIVWKHDAEILWIAMGSVINSWFSVSLKKILNHQRPVPHLKSDPGMPSSHAQSLFYASILLILSLVRWLGVNTITVMIGTLAIFCSAYLSWLRVSQQFHTANQIIVGAILGSLYATLWFWSWHAFVSKAFISSIWVRVAIISSSVISCVIFVIYVIRHWFKVDG</sequence>
<dbReference type="EMBL" id="LFYR01001545">
    <property type="protein sequence ID" value="KMZ61014.1"/>
    <property type="molecule type" value="Genomic_DNA"/>
</dbReference>
<dbReference type="Gene3D" id="1.20.144.10">
    <property type="entry name" value="Phosphatidic acid phosphatase type 2/haloperoxidase"/>
    <property type="match status" value="1"/>
</dbReference>
<dbReference type="STRING" id="29655.A0A0K9NW65"/>
<evidence type="ECO:0000256" key="2">
    <source>
        <dbReference type="SAM" id="Phobius"/>
    </source>
</evidence>
<keyword evidence="5" id="KW-1185">Reference proteome</keyword>
<keyword evidence="2" id="KW-0472">Membrane</keyword>
<keyword evidence="2" id="KW-1133">Transmembrane helix</keyword>
<evidence type="ECO:0000256" key="1">
    <source>
        <dbReference type="ARBA" id="ARBA00022801"/>
    </source>
</evidence>
<feature type="transmembrane region" description="Helical" evidence="2">
    <location>
        <begin position="259"/>
        <end position="281"/>
    </location>
</feature>
<name>A0A0K9NW65_ZOSMR</name>
<dbReference type="PANTHER" id="PTHR11247">
    <property type="entry name" value="PALMITOYL-PROTEIN THIOESTERASE/DOLICHYLDIPHOSPHATASE 1"/>
    <property type="match status" value="1"/>
</dbReference>
<evidence type="ECO:0000313" key="5">
    <source>
        <dbReference type="Proteomes" id="UP000036987"/>
    </source>
</evidence>
<accession>A0A0K9NW65</accession>
<dbReference type="GO" id="GO:0009507">
    <property type="term" value="C:chloroplast"/>
    <property type="evidence" value="ECO:0000318"/>
    <property type="project" value="GO_Central"/>
</dbReference>